<dbReference type="OrthoDB" id="9805070at2"/>
<dbReference type="EMBL" id="MVDD01000006">
    <property type="protein sequence ID" value="PKQ63058.1"/>
    <property type="molecule type" value="Genomic_DNA"/>
</dbReference>
<dbReference type="PANTHER" id="PTHR21666:SF270">
    <property type="entry name" value="MUREIN HYDROLASE ACTIVATOR ENVC"/>
    <property type="match status" value="1"/>
</dbReference>
<dbReference type="Proteomes" id="UP000233535">
    <property type="component" value="Unassembled WGS sequence"/>
</dbReference>
<dbReference type="GO" id="GO:0004222">
    <property type="term" value="F:metalloendopeptidase activity"/>
    <property type="evidence" value="ECO:0007669"/>
    <property type="project" value="TreeGrafter"/>
</dbReference>
<protein>
    <recommendedName>
        <fullName evidence="1">LysM domain-containing protein</fullName>
    </recommendedName>
</protein>
<proteinExistence type="predicted"/>
<dbReference type="CDD" id="cd12797">
    <property type="entry name" value="M23_peptidase"/>
    <property type="match status" value="1"/>
</dbReference>
<dbReference type="AlphaFoldDB" id="A0A2N3HYB9"/>
<dbReference type="PANTHER" id="PTHR21666">
    <property type="entry name" value="PEPTIDASE-RELATED"/>
    <property type="match status" value="1"/>
</dbReference>
<dbReference type="Pfam" id="PF01551">
    <property type="entry name" value="Peptidase_M23"/>
    <property type="match status" value="1"/>
</dbReference>
<gene>
    <name evidence="2" type="ORF">BZG02_09830</name>
</gene>
<dbReference type="CDD" id="cd00118">
    <property type="entry name" value="LysM"/>
    <property type="match status" value="1"/>
</dbReference>
<dbReference type="InterPro" id="IPR036779">
    <property type="entry name" value="LysM_dom_sf"/>
</dbReference>
<dbReference type="InterPro" id="IPR016047">
    <property type="entry name" value="M23ase_b-sheet_dom"/>
</dbReference>
<dbReference type="Pfam" id="PF01476">
    <property type="entry name" value="LysM"/>
    <property type="match status" value="1"/>
</dbReference>
<comment type="caution">
    <text evidence="2">The sequence shown here is derived from an EMBL/GenBank/DDBJ whole genome shotgun (WGS) entry which is preliminary data.</text>
</comment>
<accession>A0A2N3HYB9</accession>
<dbReference type="Gene3D" id="2.70.70.10">
    <property type="entry name" value="Glucose Permease (Domain IIA)"/>
    <property type="match status" value="1"/>
</dbReference>
<reference evidence="2 3" key="1">
    <citation type="journal article" date="2017" name="Front. Microbiol.">
        <title>Labilibaculum manganireducens gen. nov., sp. nov. and Labilibaculum filiforme sp. nov., Novel Bacteroidetes Isolated from Subsurface Sediments of the Baltic Sea.</title>
        <authorList>
            <person name="Vandieken V."/>
            <person name="Marshall I.P."/>
            <person name="Niemann H."/>
            <person name="Engelen B."/>
            <person name="Cypionka H."/>
        </authorList>
    </citation>
    <scope>NUCLEOTIDE SEQUENCE [LARGE SCALE GENOMIC DNA]</scope>
    <source>
        <strain evidence="2 3">59.16B</strain>
    </source>
</reference>
<dbReference type="SUPFAM" id="SSF51261">
    <property type="entry name" value="Duplicated hybrid motif"/>
    <property type="match status" value="1"/>
</dbReference>
<feature type="domain" description="LysM" evidence="1">
    <location>
        <begin position="277"/>
        <end position="321"/>
    </location>
</feature>
<evidence type="ECO:0000313" key="2">
    <source>
        <dbReference type="EMBL" id="PKQ63058.1"/>
    </source>
</evidence>
<organism evidence="2 3">
    <name type="scientific">Labilibaculum filiforme</name>
    <dbReference type="NCBI Taxonomy" id="1940526"/>
    <lineage>
        <taxon>Bacteria</taxon>
        <taxon>Pseudomonadati</taxon>
        <taxon>Bacteroidota</taxon>
        <taxon>Bacteroidia</taxon>
        <taxon>Marinilabiliales</taxon>
        <taxon>Marinifilaceae</taxon>
        <taxon>Labilibaculum</taxon>
    </lineage>
</organism>
<sequence length="322" mass="36345">MKTLSCAKFFIFTQTKRQLLRFMNYKILTLGLLCNLHLYAVSQTPDTLNIIVNAGQTDSIYSLHKELPVDSLILMDDMLYQNNWNQAQINYPANLSRPKDEILVIKLVSNQDNPFTIPHKGKVISKFGIRNRRLHTGTDIRLNSGDTVVCAFDGRVRMAKISSGYGNMVVVRHKNGLETLYSHLKTICVQVNDTILSGELIGLGGRTGHATCNHLHFETRLLGQAFDSDKYIDFETSTLKSNLLYYKNRQFEIDFAKLKVPASKNQHSISAPNNPDGIYMIQKGDTLWNIAKKHNTSVSKICTDNRIAARTILKIGDALKIN</sequence>
<dbReference type="SMART" id="SM00257">
    <property type="entry name" value="LysM"/>
    <property type="match status" value="1"/>
</dbReference>
<dbReference type="SUPFAM" id="SSF54106">
    <property type="entry name" value="LysM domain"/>
    <property type="match status" value="1"/>
</dbReference>
<dbReference type="InterPro" id="IPR050570">
    <property type="entry name" value="Cell_wall_metabolism_enzyme"/>
</dbReference>
<evidence type="ECO:0000313" key="3">
    <source>
        <dbReference type="Proteomes" id="UP000233535"/>
    </source>
</evidence>
<keyword evidence="3" id="KW-1185">Reference proteome</keyword>
<name>A0A2N3HYB9_9BACT</name>
<dbReference type="PROSITE" id="PS51782">
    <property type="entry name" value="LYSM"/>
    <property type="match status" value="1"/>
</dbReference>
<dbReference type="Gene3D" id="3.10.350.10">
    <property type="entry name" value="LysM domain"/>
    <property type="match status" value="1"/>
</dbReference>
<evidence type="ECO:0000259" key="1">
    <source>
        <dbReference type="PROSITE" id="PS51782"/>
    </source>
</evidence>
<dbReference type="InterPro" id="IPR011055">
    <property type="entry name" value="Dup_hybrid_motif"/>
</dbReference>
<dbReference type="InterPro" id="IPR018392">
    <property type="entry name" value="LysM"/>
</dbReference>